<keyword evidence="3" id="KW-1185">Reference proteome</keyword>
<feature type="domain" description="DUF1868" evidence="1">
    <location>
        <begin position="14"/>
        <end position="128"/>
    </location>
</feature>
<accession>A0ABM8VPW5</accession>
<dbReference type="Proteomes" id="UP000730618">
    <property type="component" value="Unassembled WGS sequence"/>
</dbReference>
<comment type="caution">
    <text evidence="2">The sequence shown here is derived from an EMBL/GenBank/DDBJ whole genome shotgun (WGS) entry which is preliminary data.</text>
</comment>
<name>A0ABM8VPW5_9BACL</name>
<evidence type="ECO:0000259" key="1">
    <source>
        <dbReference type="Pfam" id="PF08975"/>
    </source>
</evidence>
<sequence length="235" mass="27715">MSNHFTNAVGERSKFNEDGSFRSFPGNTIVCNLTDPRSVIEEIVRVQQEHASALPFAHKFSWTPPESFHMTVIELLCHYHRKTPYWSSFLDLDAPIEETDHFFAKALESIAFPEQFQMKVERLNKTTISVSPYDEATRQRLHEFREQVSRATGVRFPNHDSYSYHISFGYQLIQMTPEEEMHFRQFQHELSRLLVERLNVIEMGKVDYTVFEDMTKFVPYTPEARELLQREKQSV</sequence>
<evidence type="ECO:0000313" key="3">
    <source>
        <dbReference type="Proteomes" id="UP000730618"/>
    </source>
</evidence>
<proteinExistence type="predicted"/>
<organism evidence="2 3">
    <name type="scientific">Paenibacillus allorhizosphaerae</name>
    <dbReference type="NCBI Taxonomy" id="2849866"/>
    <lineage>
        <taxon>Bacteria</taxon>
        <taxon>Bacillati</taxon>
        <taxon>Bacillota</taxon>
        <taxon>Bacilli</taxon>
        <taxon>Bacillales</taxon>
        <taxon>Paenibacillaceae</taxon>
        <taxon>Paenibacillus</taxon>
    </lineage>
</organism>
<reference evidence="2 3" key="1">
    <citation type="submission" date="2021-06" db="EMBL/GenBank/DDBJ databases">
        <authorList>
            <person name="Criscuolo A."/>
        </authorList>
    </citation>
    <scope>NUCLEOTIDE SEQUENCE [LARGE SCALE GENOMIC DNA]</scope>
    <source>
        <strain evidence="3">CIP 111802</strain>
    </source>
</reference>
<dbReference type="RefSeq" id="WP_218101714.1">
    <property type="nucleotide sequence ID" value="NZ_CAJVCE010000020.1"/>
</dbReference>
<dbReference type="InterPro" id="IPR015069">
    <property type="entry name" value="2H-PEstase_DUF1868"/>
</dbReference>
<evidence type="ECO:0000313" key="2">
    <source>
        <dbReference type="EMBL" id="CAG7653491.1"/>
    </source>
</evidence>
<gene>
    <name evidence="2" type="ORF">PAECIP111802_05498</name>
</gene>
<dbReference type="Pfam" id="PF08975">
    <property type="entry name" value="2H-phosphodiest"/>
    <property type="match status" value="1"/>
</dbReference>
<dbReference type="EMBL" id="CAJVCE010000020">
    <property type="protein sequence ID" value="CAG7653491.1"/>
    <property type="molecule type" value="Genomic_DNA"/>
</dbReference>
<protein>
    <recommendedName>
        <fullName evidence="1">DUF1868 domain-containing protein</fullName>
    </recommendedName>
</protein>